<dbReference type="EMBL" id="AWQS01000279">
    <property type="protein sequence ID" value="EWT04281.1"/>
    <property type="molecule type" value="Genomic_DNA"/>
</dbReference>
<organism evidence="1 2">
    <name type="scientific">Intrasporangium chromatireducens Q5-1</name>
    <dbReference type="NCBI Taxonomy" id="584657"/>
    <lineage>
        <taxon>Bacteria</taxon>
        <taxon>Bacillati</taxon>
        <taxon>Actinomycetota</taxon>
        <taxon>Actinomycetes</taxon>
        <taxon>Micrococcales</taxon>
        <taxon>Intrasporangiaceae</taxon>
        <taxon>Intrasporangium</taxon>
    </lineage>
</organism>
<evidence type="ECO:0000313" key="1">
    <source>
        <dbReference type="EMBL" id="EWT04281.1"/>
    </source>
</evidence>
<gene>
    <name evidence="1" type="ORF">N864_14805</name>
</gene>
<name>W9GDJ6_9MICO</name>
<protein>
    <submittedName>
        <fullName evidence="1">Membrane protein</fullName>
    </submittedName>
</protein>
<reference evidence="2" key="1">
    <citation type="submission" date="2013-08" db="EMBL/GenBank/DDBJ databases">
        <title>Intrasporangium oryzae NRRL B-24470.</title>
        <authorList>
            <person name="Liu H."/>
            <person name="Wang G."/>
        </authorList>
    </citation>
    <scope>NUCLEOTIDE SEQUENCE [LARGE SCALE GENOMIC DNA]</scope>
    <source>
        <strain evidence="2">Q5-1</strain>
    </source>
</reference>
<proteinExistence type="predicted"/>
<dbReference type="Proteomes" id="UP000019494">
    <property type="component" value="Unassembled WGS sequence"/>
</dbReference>
<sequence length="136" mass="14214">MRLRSIPLRLATGAYIFQSGWSKREADEGTAAALHGMAANAYPSLKSLSPKDFIRMLSMGEMAVGTALLTPFVPRSLAGLALTGFGGSLLGLYAKTPGLRQPGSILPSQEGTPIAKDVWLVGAGLSLLIDALTDRG</sequence>
<evidence type="ECO:0000313" key="2">
    <source>
        <dbReference type="Proteomes" id="UP000019494"/>
    </source>
</evidence>
<dbReference type="RefSeq" id="WP_034721246.1">
    <property type="nucleotide sequence ID" value="NZ_AWQS01000279.1"/>
</dbReference>
<keyword evidence="2" id="KW-1185">Reference proteome</keyword>
<accession>W9GDJ6</accession>
<comment type="caution">
    <text evidence="1">The sequence shown here is derived from an EMBL/GenBank/DDBJ whole genome shotgun (WGS) entry which is preliminary data.</text>
</comment>
<dbReference type="AlphaFoldDB" id="W9GDJ6"/>
<dbReference type="OrthoDB" id="3267263at2"/>